<organism evidence="3 4">
    <name type="scientific">Fredinandcohnia quinoae</name>
    <dbReference type="NCBI Taxonomy" id="2918902"/>
    <lineage>
        <taxon>Bacteria</taxon>
        <taxon>Bacillati</taxon>
        <taxon>Bacillota</taxon>
        <taxon>Bacilli</taxon>
        <taxon>Bacillales</taxon>
        <taxon>Bacillaceae</taxon>
        <taxon>Fredinandcohnia</taxon>
    </lineage>
</organism>
<sequence>MKKLIFGLALIASLIFANDAFAYTVVEGDTMSEIAAEQGMTLNELAEANPQVENLDLIIVGQHINTDTPKNTPELIKGVTISKTESITMKNTNTESSKFTDEEIDLLARIVRAEAQTEPFEGKVAVAAVVLNRLESPQFPDTIREVIYQRKQFQPVANGQVNKPADEESIKAVYAALTDMRNIAEDSLFFYNPDIATSRWLDSRETTVVIGQHVFKN</sequence>
<dbReference type="Pfam" id="PF07486">
    <property type="entry name" value="Hydrolase_2"/>
    <property type="match status" value="1"/>
</dbReference>
<dbReference type="CDD" id="cd00118">
    <property type="entry name" value="LysM"/>
    <property type="match status" value="1"/>
</dbReference>
<accession>A0AAW5EA08</accession>
<dbReference type="Proteomes" id="UP001431131">
    <property type="component" value="Unassembled WGS sequence"/>
</dbReference>
<feature type="chain" id="PRO_5043453548" evidence="1">
    <location>
        <begin position="23"/>
        <end position="217"/>
    </location>
</feature>
<dbReference type="Pfam" id="PF01476">
    <property type="entry name" value="LysM"/>
    <property type="match status" value="1"/>
</dbReference>
<evidence type="ECO:0000313" key="4">
    <source>
        <dbReference type="Proteomes" id="UP001431131"/>
    </source>
</evidence>
<dbReference type="InterPro" id="IPR018392">
    <property type="entry name" value="LysM"/>
</dbReference>
<dbReference type="SUPFAM" id="SSF54106">
    <property type="entry name" value="LysM domain"/>
    <property type="match status" value="1"/>
</dbReference>
<dbReference type="Gene3D" id="6.20.240.60">
    <property type="match status" value="1"/>
</dbReference>
<dbReference type="SMART" id="SM00257">
    <property type="entry name" value="LysM"/>
    <property type="match status" value="1"/>
</dbReference>
<comment type="caution">
    <text evidence="3">The sequence shown here is derived from an EMBL/GenBank/DDBJ whole genome shotgun (WGS) entry which is preliminary data.</text>
</comment>
<dbReference type="PROSITE" id="PS51782">
    <property type="entry name" value="LYSM"/>
    <property type="match status" value="1"/>
</dbReference>
<dbReference type="InterPro" id="IPR036779">
    <property type="entry name" value="LysM_dom_sf"/>
</dbReference>
<evidence type="ECO:0000256" key="1">
    <source>
        <dbReference type="SAM" id="SignalP"/>
    </source>
</evidence>
<name>A0AAW5EA08_9BACI</name>
<feature type="signal peptide" evidence="1">
    <location>
        <begin position="1"/>
        <end position="22"/>
    </location>
</feature>
<dbReference type="InterPro" id="IPR011105">
    <property type="entry name" value="Cell_wall_hydrolase_SleB"/>
</dbReference>
<keyword evidence="4" id="KW-1185">Reference proteome</keyword>
<dbReference type="GO" id="GO:0016787">
    <property type="term" value="F:hydrolase activity"/>
    <property type="evidence" value="ECO:0007669"/>
    <property type="project" value="UniProtKB-KW"/>
</dbReference>
<proteinExistence type="predicted"/>
<dbReference type="Gene3D" id="3.10.350.10">
    <property type="entry name" value="LysM domain"/>
    <property type="match status" value="1"/>
</dbReference>
<keyword evidence="3" id="KW-0378">Hydrolase</keyword>
<gene>
    <name evidence="3" type="ORF">MJG50_15395</name>
</gene>
<keyword evidence="1" id="KW-0732">Signal</keyword>
<dbReference type="EMBL" id="JAKTTI010000026">
    <property type="protein sequence ID" value="MCH1626722.1"/>
    <property type="molecule type" value="Genomic_DNA"/>
</dbReference>
<evidence type="ECO:0000313" key="3">
    <source>
        <dbReference type="EMBL" id="MCH1626722.1"/>
    </source>
</evidence>
<dbReference type="RefSeq" id="WP_240256641.1">
    <property type="nucleotide sequence ID" value="NZ_JAKTTI010000026.1"/>
</dbReference>
<dbReference type="AlphaFoldDB" id="A0AAW5EA08"/>
<evidence type="ECO:0000259" key="2">
    <source>
        <dbReference type="PROSITE" id="PS51782"/>
    </source>
</evidence>
<protein>
    <submittedName>
        <fullName evidence="3">Cell wall hydrolase</fullName>
    </submittedName>
</protein>
<feature type="domain" description="LysM" evidence="2">
    <location>
        <begin position="21"/>
        <end position="66"/>
    </location>
</feature>
<dbReference type="InterPro" id="IPR042047">
    <property type="entry name" value="SleB_dom1"/>
</dbReference>
<reference evidence="3" key="1">
    <citation type="submission" date="2022-02" db="EMBL/GenBank/DDBJ databases">
        <title>Fredinandcohnia quinoae sp. nov. isolated from Chenopodium quinoa seeds.</title>
        <authorList>
            <person name="Saati-Santamaria Z."/>
            <person name="Flores-Felix J.D."/>
            <person name="Igual J.M."/>
            <person name="Velazquez E."/>
            <person name="Garcia-Fraile P."/>
            <person name="Martinez-Molina E."/>
        </authorList>
    </citation>
    <scope>NUCLEOTIDE SEQUENCE</scope>
    <source>
        <strain evidence="3">SECRCQ15</strain>
    </source>
</reference>
<dbReference type="Gene3D" id="1.10.10.2520">
    <property type="entry name" value="Cell wall hydrolase SleB, domain 1"/>
    <property type="match status" value="1"/>
</dbReference>